<evidence type="ECO:0000259" key="8">
    <source>
        <dbReference type="SMART" id="SM00438"/>
    </source>
</evidence>
<dbReference type="RefSeq" id="XP_034255389.1">
    <property type="nucleotide sequence ID" value="XM_034399498.1"/>
</dbReference>
<dbReference type="GeneID" id="117653676"/>
<dbReference type="KEGG" id="tpal:117653676"/>
<keyword evidence="5" id="KW-0862">Zinc</keyword>
<keyword evidence="7" id="KW-1133">Transmembrane helix</keyword>
<evidence type="ECO:0000256" key="2">
    <source>
        <dbReference type="ARBA" id="ARBA00022723"/>
    </source>
</evidence>
<keyword evidence="9" id="KW-1185">Reference proteome</keyword>
<reference evidence="10" key="1">
    <citation type="submission" date="2025-08" db="UniProtKB">
        <authorList>
            <consortium name="RefSeq"/>
        </authorList>
    </citation>
    <scope>IDENTIFICATION</scope>
    <source>
        <tissue evidence="10">Total insect</tissue>
    </source>
</reference>
<dbReference type="FunCoup" id="A0A6P9ADI5">
    <property type="interactions" value="2279"/>
</dbReference>
<keyword evidence="4" id="KW-0863">Zinc-finger</keyword>
<dbReference type="SMART" id="SM00438">
    <property type="entry name" value="ZnF_NFX"/>
    <property type="match status" value="12"/>
</dbReference>
<dbReference type="GO" id="GO:0008270">
    <property type="term" value="F:zinc ion binding"/>
    <property type="evidence" value="ECO:0007669"/>
    <property type="project" value="UniProtKB-KW"/>
</dbReference>
<feature type="compositionally biased region" description="Gly residues" evidence="6">
    <location>
        <begin position="20"/>
        <end position="35"/>
    </location>
</feature>
<feature type="transmembrane region" description="Helical" evidence="7">
    <location>
        <begin position="854"/>
        <end position="873"/>
    </location>
</feature>
<evidence type="ECO:0000256" key="3">
    <source>
        <dbReference type="ARBA" id="ARBA00022737"/>
    </source>
</evidence>
<dbReference type="GO" id="GO:0005634">
    <property type="term" value="C:nucleus"/>
    <property type="evidence" value="ECO:0007669"/>
    <property type="project" value="InterPro"/>
</dbReference>
<feature type="domain" description="NF-X1-type" evidence="8">
    <location>
        <begin position="453"/>
        <end position="472"/>
    </location>
</feature>
<evidence type="ECO:0000313" key="9">
    <source>
        <dbReference type="Proteomes" id="UP000515158"/>
    </source>
</evidence>
<evidence type="ECO:0000256" key="6">
    <source>
        <dbReference type="SAM" id="MobiDB-lite"/>
    </source>
</evidence>
<dbReference type="Pfam" id="PF01422">
    <property type="entry name" value="zf-NF-X1"/>
    <property type="match status" value="10"/>
</dbReference>
<gene>
    <name evidence="10" type="primary">LOC117653676</name>
</gene>
<dbReference type="PANTHER" id="PTHR12360:SF1">
    <property type="entry name" value="NF-X1-TYPE ZINC FINGER PROTEIN NFXL1"/>
    <property type="match status" value="1"/>
</dbReference>
<keyword evidence="3" id="KW-0677">Repeat</keyword>
<sequence length="876" mass="96769">MERAPRDGGSRPNPWHQKRGGGAAAPGGGGGGGSKRGPSKKQGGSKNSGNLQTNRVEEKSSIAKFEEARLKMEQAAKKHFVSDYQSSDEEDDVQIDPIVGAVLETYAAMGGVNADLGRTQHFLEEAFQSGAATCLICIGSVKRIDPVWSCSACFCFLHLTCTQRWAKDSLLHQKNALEDLPRDKHPLKITWPCPKCRKEYESNDVPQRYYCFCGQKEDPAYHAWLVPHSCGETCGRPLQPACGHTCLLLCHPGPCPPCPKTVRVPCHCKKENPRPQRCSQKSWSCGSQCSAVLSCGSHRCSAVCHPGLCEACPRKSEQLCACGSQRQNRPCASPFWQCEKVCGKRLSCKHHSCEKVCHSGPCGACPLSENRSCPCGKISYKILCTEEIAPCGDTCNRILNCGVHACPERCHKDKCGTCLEVTVKQCRCGLHTKELPCAKEFLCETKCKRSKDCGRHPCNRKCCDTQCPPCEKVCGRTLTCGQHKCESVCHRGPCYPCPVTASVSCNCGASVIHVPCGRQRRTRAPRCSKLCLNPPECHHKKREDHACHFGHCPPCTQVCNMQHSQCGHNCSKPCHSAVWMKVERQAPAGPWELAAPQLVQRNLPCPPCSEPLQVICLGKHDTTTMPCHAAKSMSCGKKCGRNLKCTNHLCDLECHTVNGDEDCETCENACELPRTPGCPHECPLPCHPAPCPPCRATLRPRCHCGVTQVYIKCAEWTKPGCDRVALTSCGSPCPKSFPCGHKCTALCHPGDCPDADKCAKKTKAYCPCRRVKKEVRCDILRSAEFSLPCDETCEVLKLQKEKSEVDENKKRRAKEEEEARIEAERFQKRMEGTGRRKTRNRNQNEMKDDNKRSAFFYLSVTAVVIVFVAILYFQLS</sequence>
<comment type="similarity">
    <text evidence="1">Belongs to the NFX1 family.</text>
</comment>
<feature type="domain" description="NF-X1-type" evidence="8">
    <location>
        <begin position="739"/>
        <end position="760"/>
    </location>
</feature>
<dbReference type="PANTHER" id="PTHR12360">
    <property type="entry name" value="NUCLEAR TRANSCRIPTION FACTOR, X-BOX BINDING 1 NFX1"/>
    <property type="match status" value="1"/>
</dbReference>
<feature type="domain" description="NF-X1-type" evidence="8">
    <location>
        <begin position="678"/>
        <end position="696"/>
    </location>
</feature>
<evidence type="ECO:0000256" key="5">
    <source>
        <dbReference type="ARBA" id="ARBA00022833"/>
    </source>
</evidence>
<name>A0A6P9ADI5_THRPL</name>
<keyword evidence="2" id="KW-0479">Metal-binding</keyword>
<dbReference type="CDD" id="cd06008">
    <property type="entry name" value="NF-X1-zinc-finger"/>
    <property type="match status" value="5"/>
</dbReference>
<feature type="domain" description="NF-X1-type" evidence="8">
    <location>
        <begin position="348"/>
        <end position="367"/>
    </location>
</feature>
<keyword evidence="7" id="KW-0812">Transmembrane</keyword>
<dbReference type="InParanoid" id="A0A6P9ADI5"/>
<feature type="domain" description="NF-X1-type" evidence="8">
    <location>
        <begin position="428"/>
        <end position="449"/>
    </location>
</feature>
<evidence type="ECO:0000256" key="7">
    <source>
        <dbReference type="SAM" id="Phobius"/>
    </source>
</evidence>
<organism evidence="10">
    <name type="scientific">Thrips palmi</name>
    <name type="common">Melon thrips</name>
    <dbReference type="NCBI Taxonomy" id="161013"/>
    <lineage>
        <taxon>Eukaryota</taxon>
        <taxon>Metazoa</taxon>
        <taxon>Ecdysozoa</taxon>
        <taxon>Arthropoda</taxon>
        <taxon>Hexapoda</taxon>
        <taxon>Insecta</taxon>
        <taxon>Pterygota</taxon>
        <taxon>Neoptera</taxon>
        <taxon>Paraneoptera</taxon>
        <taxon>Thysanoptera</taxon>
        <taxon>Terebrantia</taxon>
        <taxon>Thripoidea</taxon>
        <taxon>Thripidae</taxon>
        <taxon>Thrips</taxon>
    </lineage>
</organism>
<proteinExistence type="inferred from homology"/>
<dbReference type="InterPro" id="IPR000967">
    <property type="entry name" value="Znf_NFX1"/>
</dbReference>
<feature type="domain" description="NF-X1-type" evidence="8">
    <location>
        <begin position="566"/>
        <end position="610"/>
    </location>
</feature>
<dbReference type="GO" id="GO:0000977">
    <property type="term" value="F:RNA polymerase II transcription regulatory region sequence-specific DNA binding"/>
    <property type="evidence" value="ECO:0007669"/>
    <property type="project" value="TreeGrafter"/>
</dbReference>
<feature type="domain" description="NF-X1-type" evidence="8">
    <location>
        <begin position="242"/>
        <end position="260"/>
    </location>
</feature>
<dbReference type="Proteomes" id="UP000515158">
    <property type="component" value="Unplaced"/>
</dbReference>
<dbReference type="OrthoDB" id="536399at2759"/>
<feature type="domain" description="NF-X1-type" evidence="8">
    <location>
        <begin position="295"/>
        <end position="314"/>
    </location>
</feature>
<feature type="domain" description="NF-X1-type" evidence="8">
    <location>
        <begin position="645"/>
        <end position="668"/>
    </location>
</feature>
<feature type="domain" description="NF-X1-type" evidence="8">
    <location>
        <begin position="480"/>
        <end position="499"/>
    </location>
</feature>
<feature type="domain" description="NF-X1-type" evidence="8">
    <location>
        <begin position="537"/>
        <end position="557"/>
    </location>
</feature>
<dbReference type="CDD" id="cd16697">
    <property type="entry name" value="RING-CH-C4HC3_NFXL1"/>
    <property type="match status" value="1"/>
</dbReference>
<evidence type="ECO:0000256" key="1">
    <source>
        <dbReference type="ARBA" id="ARBA00007269"/>
    </source>
</evidence>
<feature type="domain" description="NF-X1-type" evidence="8">
    <location>
        <begin position="401"/>
        <end position="420"/>
    </location>
</feature>
<accession>A0A6P9ADI5</accession>
<dbReference type="AlphaFoldDB" id="A0A6P9ADI5"/>
<feature type="region of interest" description="Disordered" evidence="6">
    <location>
        <begin position="1"/>
        <end position="59"/>
    </location>
</feature>
<dbReference type="InterPro" id="IPR034078">
    <property type="entry name" value="NFX1_fam"/>
</dbReference>
<keyword evidence="7" id="KW-0472">Membrane</keyword>
<dbReference type="GO" id="GO:0000981">
    <property type="term" value="F:DNA-binding transcription factor activity, RNA polymerase II-specific"/>
    <property type="evidence" value="ECO:0007669"/>
    <property type="project" value="TreeGrafter"/>
</dbReference>
<evidence type="ECO:0000256" key="4">
    <source>
        <dbReference type="ARBA" id="ARBA00022771"/>
    </source>
</evidence>
<evidence type="ECO:0000313" key="10">
    <source>
        <dbReference type="RefSeq" id="XP_034255389.1"/>
    </source>
</evidence>
<protein>
    <submittedName>
        <fullName evidence="10">NF-X1-type zinc finger protein NFXL1</fullName>
    </submittedName>
</protein>